<reference evidence="4 5" key="1">
    <citation type="submission" date="2020-03" db="EMBL/GenBank/DDBJ databases">
        <title>Whole genome shotgun sequence of Phytohabitans suffuscus NBRC 105367.</title>
        <authorList>
            <person name="Komaki H."/>
            <person name="Tamura T."/>
        </authorList>
    </citation>
    <scope>NUCLEOTIDE SEQUENCE [LARGE SCALE GENOMIC DNA]</scope>
    <source>
        <strain evidence="4 5">NBRC 105367</strain>
    </source>
</reference>
<dbReference type="InterPro" id="IPR045155">
    <property type="entry name" value="Beta-lactam_cat"/>
</dbReference>
<dbReference type="InterPro" id="IPR012338">
    <property type="entry name" value="Beta-lactam/transpept-like"/>
</dbReference>
<accession>A0A6F8YHQ0</accession>
<dbReference type="Pfam" id="PF13354">
    <property type="entry name" value="Beta-lactamase2"/>
    <property type="match status" value="1"/>
</dbReference>
<dbReference type="GO" id="GO:0030655">
    <property type="term" value="P:beta-lactam antibiotic catabolic process"/>
    <property type="evidence" value="ECO:0007669"/>
    <property type="project" value="InterPro"/>
</dbReference>
<keyword evidence="2" id="KW-0812">Transmembrane</keyword>
<dbReference type="Gene3D" id="3.40.710.10">
    <property type="entry name" value="DD-peptidase/beta-lactamase superfamily"/>
    <property type="match status" value="1"/>
</dbReference>
<gene>
    <name evidence="4" type="ORF">Psuf_028520</name>
</gene>
<name>A0A6F8YHQ0_9ACTN</name>
<dbReference type="GO" id="GO:0046677">
    <property type="term" value="P:response to antibiotic"/>
    <property type="evidence" value="ECO:0007669"/>
    <property type="project" value="InterPro"/>
</dbReference>
<keyword evidence="2" id="KW-0472">Membrane</keyword>
<feature type="domain" description="Beta-lactamase class A catalytic" evidence="3">
    <location>
        <begin position="134"/>
        <end position="241"/>
    </location>
</feature>
<feature type="region of interest" description="Disordered" evidence="1">
    <location>
        <begin position="44"/>
        <end position="72"/>
    </location>
</feature>
<feature type="transmembrane region" description="Helical" evidence="2">
    <location>
        <begin position="20"/>
        <end position="39"/>
    </location>
</feature>
<evidence type="ECO:0000313" key="4">
    <source>
        <dbReference type="EMBL" id="BCB85539.1"/>
    </source>
</evidence>
<proteinExistence type="predicted"/>
<dbReference type="AlphaFoldDB" id="A0A6F8YHQ0"/>
<dbReference type="PANTHER" id="PTHR35333">
    <property type="entry name" value="BETA-LACTAMASE"/>
    <property type="match status" value="1"/>
</dbReference>
<dbReference type="SUPFAM" id="SSF56601">
    <property type="entry name" value="beta-lactamase/transpeptidase-like"/>
    <property type="match status" value="1"/>
</dbReference>
<organism evidence="4 5">
    <name type="scientific">Phytohabitans suffuscus</name>
    <dbReference type="NCBI Taxonomy" id="624315"/>
    <lineage>
        <taxon>Bacteria</taxon>
        <taxon>Bacillati</taxon>
        <taxon>Actinomycetota</taxon>
        <taxon>Actinomycetes</taxon>
        <taxon>Micromonosporales</taxon>
        <taxon>Micromonosporaceae</taxon>
    </lineage>
</organism>
<evidence type="ECO:0000313" key="5">
    <source>
        <dbReference type="Proteomes" id="UP000503011"/>
    </source>
</evidence>
<reference evidence="4 5" key="2">
    <citation type="submission" date="2020-03" db="EMBL/GenBank/DDBJ databases">
        <authorList>
            <person name="Ichikawa N."/>
            <person name="Kimura A."/>
            <person name="Kitahashi Y."/>
            <person name="Uohara A."/>
        </authorList>
    </citation>
    <scope>NUCLEOTIDE SEQUENCE [LARGE SCALE GENOMIC DNA]</scope>
    <source>
        <strain evidence="4 5">NBRC 105367</strain>
    </source>
</reference>
<dbReference type="EMBL" id="AP022871">
    <property type="protein sequence ID" value="BCB85539.1"/>
    <property type="molecule type" value="Genomic_DNA"/>
</dbReference>
<evidence type="ECO:0000259" key="3">
    <source>
        <dbReference type="Pfam" id="PF13354"/>
    </source>
</evidence>
<dbReference type="InterPro" id="IPR000871">
    <property type="entry name" value="Beta-lactam_class-A"/>
</dbReference>
<dbReference type="GO" id="GO:0008800">
    <property type="term" value="F:beta-lactamase activity"/>
    <property type="evidence" value="ECO:0007669"/>
    <property type="project" value="InterPro"/>
</dbReference>
<evidence type="ECO:0000256" key="2">
    <source>
        <dbReference type="SAM" id="Phobius"/>
    </source>
</evidence>
<dbReference type="Proteomes" id="UP000503011">
    <property type="component" value="Chromosome"/>
</dbReference>
<dbReference type="KEGG" id="psuu:Psuf_028520"/>
<keyword evidence="5" id="KW-1185">Reference proteome</keyword>
<sequence>MVSHKPNGRGRHRARPSQKWLAAGYVTAALTAVALLATVSTSEGAAPQEGGVPHWVAGQQPAAPSPSPKRPPQVRIDHAGFLSWALLDRATGGISGSGNLAAPSDTMSMVKAWIAADYLRTADGDVSEARLAQLTIMIRDSDNAAAQALFEAVGRRASIERLIAICGLTESSAYGNWWSRTTVSARDTVRLGACIADGRAAGPRWTGWLLDEMRQVRGVGDFGVRRALADPGRVAIKNGWLLRDEDGLWHLSCLAIAEEWVLAVLLRYPGDLGFDYGTALCEKVGRQVVTAV</sequence>
<dbReference type="PANTHER" id="PTHR35333:SF3">
    <property type="entry name" value="BETA-LACTAMASE-TYPE TRANSPEPTIDASE FOLD CONTAINING PROTEIN"/>
    <property type="match status" value="1"/>
</dbReference>
<keyword evidence="2" id="KW-1133">Transmembrane helix</keyword>
<evidence type="ECO:0000256" key="1">
    <source>
        <dbReference type="SAM" id="MobiDB-lite"/>
    </source>
</evidence>
<protein>
    <recommendedName>
        <fullName evidence="3">Beta-lactamase class A catalytic domain-containing protein</fullName>
    </recommendedName>
</protein>